<evidence type="ECO:0000256" key="2">
    <source>
        <dbReference type="ARBA" id="ARBA00022980"/>
    </source>
</evidence>
<dbReference type="GO" id="GO:0022625">
    <property type="term" value="C:cytosolic large ribosomal subunit"/>
    <property type="evidence" value="ECO:0007669"/>
    <property type="project" value="TreeGrafter"/>
</dbReference>
<keyword evidence="9" id="KW-1185">Reference proteome</keyword>
<dbReference type="SUPFAM" id="SSF50104">
    <property type="entry name" value="Translation proteins SH3-like domain"/>
    <property type="match status" value="1"/>
</dbReference>
<accession>A0A8B6EI40</accession>
<comment type="subunit">
    <text evidence="6">Component of the large ribosomal subunit. May bind IPO9 with low affinity.</text>
</comment>
<dbReference type="FunFam" id="2.30.30.30:FF:000014">
    <property type="entry name" value="60S ribosomal protein L6"/>
    <property type="match status" value="1"/>
</dbReference>
<dbReference type="InterPro" id="IPR000915">
    <property type="entry name" value="60S_ribosomal_eL6"/>
</dbReference>
<evidence type="ECO:0000256" key="5">
    <source>
        <dbReference type="ARBA" id="ARBA00035351"/>
    </source>
</evidence>
<dbReference type="OrthoDB" id="2436667at2759"/>
<evidence type="ECO:0000313" key="9">
    <source>
        <dbReference type="Proteomes" id="UP000596742"/>
    </source>
</evidence>
<evidence type="ECO:0000256" key="7">
    <source>
        <dbReference type="SAM" id="MobiDB-lite"/>
    </source>
</evidence>
<dbReference type="Pfam" id="PF01159">
    <property type="entry name" value="Ribosomal_L6e"/>
    <property type="match status" value="1"/>
</dbReference>
<dbReference type="AlphaFoldDB" id="A0A8B6EI40"/>
<dbReference type="GO" id="GO:0002181">
    <property type="term" value="P:cytoplasmic translation"/>
    <property type="evidence" value="ECO:0007669"/>
    <property type="project" value="TreeGrafter"/>
</dbReference>
<keyword evidence="2 8" id="KW-0689">Ribosomal protein</keyword>
<evidence type="ECO:0000256" key="3">
    <source>
        <dbReference type="ARBA" id="ARBA00023274"/>
    </source>
</evidence>
<keyword evidence="3" id="KW-0687">Ribonucleoprotein</keyword>
<feature type="compositionally biased region" description="Basic residues" evidence="7">
    <location>
        <begin position="49"/>
        <end position="65"/>
    </location>
</feature>
<evidence type="ECO:0000256" key="4">
    <source>
        <dbReference type="ARBA" id="ARBA00035233"/>
    </source>
</evidence>
<comment type="similarity">
    <text evidence="1">Belongs to the eukaryotic ribosomal protein eL6 family.</text>
</comment>
<dbReference type="EMBL" id="UYJE01005141">
    <property type="protein sequence ID" value="VDI34305.1"/>
    <property type="molecule type" value="Genomic_DNA"/>
</dbReference>
<name>A0A8B6EI40_MYTGA</name>
<gene>
    <name evidence="8" type="ORF">MGAL_10B089532</name>
</gene>
<dbReference type="GO" id="GO:0000027">
    <property type="term" value="P:ribosomal large subunit assembly"/>
    <property type="evidence" value="ECO:0007669"/>
    <property type="project" value="TreeGrafter"/>
</dbReference>
<dbReference type="InterPro" id="IPR041997">
    <property type="entry name" value="Ribosomal_eL6_KOW"/>
</dbReference>
<organism evidence="8 9">
    <name type="scientific">Mytilus galloprovincialis</name>
    <name type="common">Mediterranean mussel</name>
    <dbReference type="NCBI Taxonomy" id="29158"/>
    <lineage>
        <taxon>Eukaryota</taxon>
        <taxon>Metazoa</taxon>
        <taxon>Spiralia</taxon>
        <taxon>Lophotrochozoa</taxon>
        <taxon>Mollusca</taxon>
        <taxon>Bivalvia</taxon>
        <taxon>Autobranchia</taxon>
        <taxon>Pteriomorphia</taxon>
        <taxon>Mytilida</taxon>
        <taxon>Mytiloidea</taxon>
        <taxon>Mytilidae</taxon>
        <taxon>Mytilinae</taxon>
        <taxon>Mytilus</taxon>
    </lineage>
</organism>
<dbReference type="GO" id="GO:0003723">
    <property type="term" value="F:RNA binding"/>
    <property type="evidence" value="ECO:0007669"/>
    <property type="project" value="TreeGrafter"/>
</dbReference>
<sequence>MAPKAKKPARMVTKEVGGDKNGKKRLVRINRLKDENVNPRFYPTEDKPRKLRSRRKPFSQHKHKIRSSITPGTVLIIVAGRHKGKRVVYLKDLPSGLLLVTGPFHLNGCPLRRINQQYVIATKTKIDIGSIKLPERVNDKYFARQKLRKPRHTEGEIFDTKKEVYQVSDERKEDQVSVDKQVLDAIKKNKDKKYLFGYLGAMFSLQNRQFPHQMVF</sequence>
<evidence type="ECO:0000256" key="6">
    <source>
        <dbReference type="ARBA" id="ARBA00046388"/>
    </source>
</evidence>
<comment type="caution">
    <text evidence="8">The sequence shown here is derived from an EMBL/GenBank/DDBJ whole genome shotgun (WGS) entry which is preliminary data.</text>
</comment>
<proteinExistence type="inferred from homology"/>
<evidence type="ECO:0000256" key="1">
    <source>
        <dbReference type="ARBA" id="ARBA00010592"/>
    </source>
</evidence>
<feature type="compositionally biased region" description="Basic and acidic residues" evidence="7">
    <location>
        <begin position="38"/>
        <end position="48"/>
    </location>
</feature>
<dbReference type="Proteomes" id="UP000596742">
    <property type="component" value="Unassembled WGS sequence"/>
</dbReference>
<dbReference type="GO" id="GO:0003735">
    <property type="term" value="F:structural constituent of ribosome"/>
    <property type="evidence" value="ECO:0007669"/>
    <property type="project" value="InterPro"/>
</dbReference>
<dbReference type="InterPro" id="IPR008991">
    <property type="entry name" value="Translation_prot_SH3-like_sf"/>
</dbReference>
<dbReference type="PANTHER" id="PTHR10715">
    <property type="entry name" value="60S RIBOSOMAL PROTEIN L6"/>
    <property type="match status" value="1"/>
</dbReference>
<dbReference type="InterPro" id="IPR014722">
    <property type="entry name" value="Rib_uL2_dom2"/>
</dbReference>
<evidence type="ECO:0000313" key="8">
    <source>
        <dbReference type="EMBL" id="VDI34305.1"/>
    </source>
</evidence>
<reference evidence="8" key="1">
    <citation type="submission" date="2018-11" db="EMBL/GenBank/DDBJ databases">
        <authorList>
            <person name="Alioto T."/>
            <person name="Alioto T."/>
        </authorList>
    </citation>
    <scope>NUCLEOTIDE SEQUENCE</scope>
</reference>
<protein>
    <recommendedName>
        <fullName evidence="4">Large ribosomal subunit protein eL6</fullName>
    </recommendedName>
    <alternativeName>
        <fullName evidence="5">60S ribosomal protein L6</fullName>
    </alternativeName>
</protein>
<feature type="compositionally biased region" description="Basic and acidic residues" evidence="7">
    <location>
        <begin position="12"/>
        <end position="21"/>
    </location>
</feature>
<dbReference type="Gene3D" id="2.30.30.30">
    <property type="match status" value="1"/>
</dbReference>
<feature type="region of interest" description="Disordered" evidence="7">
    <location>
        <begin position="38"/>
        <end position="65"/>
    </location>
</feature>
<dbReference type="CDD" id="cd13156">
    <property type="entry name" value="KOW_RPL6"/>
    <property type="match status" value="1"/>
</dbReference>
<dbReference type="PANTHER" id="PTHR10715:SF0">
    <property type="entry name" value="LARGE RIBOSOMAL SUBUNIT PROTEIN EL6"/>
    <property type="match status" value="1"/>
</dbReference>
<feature type="region of interest" description="Disordered" evidence="7">
    <location>
        <begin position="1"/>
        <end position="24"/>
    </location>
</feature>